<keyword evidence="6" id="KW-1185">Reference proteome</keyword>
<reference evidence="7" key="2">
    <citation type="submission" date="2019-02" db="EMBL/GenBank/DDBJ databases">
        <title>FDA dAtabase for Regulatory Grade micrObial Sequences (FDA-ARGOS): Supporting development and validation of Infectious Disease Dx tests.</title>
        <authorList>
            <person name="Duncan R."/>
            <person name="Fisher C."/>
            <person name="Tallon L."/>
            <person name="Sadzewicz L."/>
            <person name="Sengamalay N."/>
            <person name="Ott S."/>
            <person name="Godinez A."/>
            <person name="Nagaraj S."/>
            <person name="Vavikolanu K."/>
            <person name="Nadendla S."/>
            <person name="Aluvathingal J."/>
            <person name="Sichtig H."/>
        </authorList>
    </citation>
    <scope>NUCLEOTIDE SEQUENCE [LARGE SCALE GENOMIC DNA]</scope>
    <source>
        <strain evidence="7">FDAARGOS_361</strain>
    </source>
</reference>
<feature type="region of interest" description="Disordered" evidence="1">
    <location>
        <begin position="1"/>
        <end position="60"/>
    </location>
</feature>
<dbReference type="Proteomes" id="UP000318821">
    <property type="component" value="Unassembled WGS sequence"/>
</dbReference>
<feature type="region of interest" description="Disordered" evidence="1">
    <location>
        <begin position="108"/>
        <end position="137"/>
    </location>
</feature>
<reference evidence="8" key="3">
    <citation type="submission" date="2019-02" db="EMBL/GenBank/DDBJ databases">
        <title>FDA dAtabase for Regulatory Grade micrObial Sequences (FDA-ARGOS): Supporting development and validation of Infectious Disease Dx tests.</title>
        <authorList>
            <person name="Duncan R."/>
            <person name="Fisher C."/>
            <person name="Tallon L."/>
            <person name="Sadzewicz L."/>
            <person name="Sengamalay N."/>
            <person name="Ott S."/>
            <person name="Godinez A."/>
            <person name="Nagaraj S."/>
            <person name="Vavikolanu K."/>
            <person name="Vyas G."/>
            <person name="Nadendla S."/>
            <person name="Aluvathingal J."/>
            <person name="Sichtig H."/>
        </authorList>
    </citation>
    <scope>NUCLEOTIDE SEQUENCE [LARGE SCALE GENOMIC DNA]</scope>
    <source>
        <strain evidence="8">FDAARGOS_360</strain>
    </source>
</reference>
<reference evidence="4" key="4">
    <citation type="submission" date="2019-02" db="EMBL/GenBank/DDBJ databases">
        <title>FDA dAtabase for Regulatory Grade micrObial Sequences (FDA-ARGOS): Supporting development and validation of Infectious Disease Dx tests.</title>
        <authorList>
            <person name="Duncan R."/>
            <person name="Fisher C."/>
            <person name="Tallon L.J."/>
            <person name="Sadzewicz L."/>
            <person name="Sengamalay N."/>
            <person name="Ott S."/>
            <person name="Godinez A."/>
            <person name="Nagaraj S."/>
            <person name="Nadendla S."/>
            <person name="Sichtig H."/>
        </authorList>
    </citation>
    <scope>NUCLEOTIDE SEQUENCE</scope>
    <source>
        <strain evidence="5">FDAARGOS_360</strain>
        <strain evidence="4">FDAARGOS_361</strain>
    </source>
</reference>
<dbReference type="EMBL" id="RHLC01000003">
    <property type="protein sequence ID" value="TPP44398.1"/>
    <property type="molecule type" value="Genomic_DNA"/>
</dbReference>
<sequence>MSGSAYRDSAGDGLQEEEEEELGLPSSRTSAAEECSRSGSAVDGGKNVLSRTPDDSAMRSFRAADADDEFALDIPFVTSKGSASATGLGAFAHTSFTISSNVDIGRHQRRTAASTAAAQSSVSGKEQGERQLSIAGNWEKAENVSLNKYQGSDILDDSDSPQDEVEFQAWKARDAFRRQQLLL</sequence>
<dbReference type="EMBL" id="LR812655">
    <property type="protein sequence ID" value="CAC5434146.1"/>
    <property type="molecule type" value="Genomic_DNA"/>
</dbReference>
<dbReference type="EMBL" id="CP029534">
    <property type="protein sequence ID" value="AYU82923.1"/>
    <property type="molecule type" value="Genomic_DNA"/>
</dbReference>
<accession>A0A3Q8IG39</accession>
<evidence type="ECO:0000313" key="8">
    <source>
        <dbReference type="Proteomes" id="UP000318821"/>
    </source>
</evidence>
<evidence type="ECO:0000313" key="7">
    <source>
        <dbReference type="Proteomes" id="UP000318447"/>
    </source>
</evidence>
<dbReference type="OrthoDB" id="264066at2759"/>
<evidence type="ECO:0000313" key="6">
    <source>
        <dbReference type="Proteomes" id="UP000274082"/>
    </source>
</evidence>
<dbReference type="AlphaFoldDB" id="A0A3Q8IG39"/>
<evidence type="ECO:0000313" key="5">
    <source>
        <dbReference type="EMBL" id="TPP46421.1"/>
    </source>
</evidence>
<evidence type="ECO:0000313" key="3">
    <source>
        <dbReference type="EMBL" id="CAC5434146.1"/>
    </source>
</evidence>
<proteinExistence type="predicted"/>
<gene>
    <name evidence="5" type="ORF">CGC20_0395</name>
    <name evidence="4" type="ORF">CGC21_6155</name>
    <name evidence="2" type="ORF">LdCL_350017300</name>
    <name evidence="3" type="ORF">LDHU3_35.1650</name>
</gene>
<dbReference type="Proteomes" id="UP000318447">
    <property type="component" value="Unassembled WGS sequence"/>
</dbReference>
<dbReference type="VEuPathDB" id="TriTrypDB:LdCL_350017300"/>
<organism evidence="2 6">
    <name type="scientific">Leishmania donovani</name>
    <dbReference type="NCBI Taxonomy" id="5661"/>
    <lineage>
        <taxon>Eukaryota</taxon>
        <taxon>Discoba</taxon>
        <taxon>Euglenozoa</taxon>
        <taxon>Kinetoplastea</taxon>
        <taxon>Metakinetoplastina</taxon>
        <taxon>Trypanosomatida</taxon>
        <taxon>Trypanosomatidae</taxon>
        <taxon>Leishmaniinae</taxon>
        <taxon>Leishmania</taxon>
    </lineage>
</organism>
<protein>
    <submittedName>
        <fullName evidence="3">Hypothetical_protein</fullName>
    </submittedName>
</protein>
<feature type="compositionally biased region" description="Low complexity" evidence="1">
    <location>
        <begin position="111"/>
        <end position="121"/>
    </location>
</feature>
<name>A0A3Q8IG39_LEIDO</name>
<reference evidence="3" key="5">
    <citation type="submission" date="2020-06" db="EMBL/GenBank/DDBJ databases">
        <authorList>
            <person name="Camacho E."/>
            <person name="Gonzalez-de la Fuente S."/>
            <person name="Rastrojo A."/>
            <person name="Peiro-Pastor R."/>
            <person name="Solana JC."/>
            <person name="Tabera L."/>
            <person name="Gamarro F."/>
            <person name="Carrasco-Ramiro F."/>
            <person name="Requena JM."/>
            <person name="Aguado B."/>
        </authorList>
    </citation>
    <scope>NUCLEOTIDE SEQUENCE</scope>
</reference>
<dbReference type="Proteomes" id="UP000274082">
    <property type="component" value="Chromosome 35"/>
</dbReference>
<dbReference type="Proteomes" id="UP000601710">
    <property type="component" value="Chromosome 35"/>
</dbReference>
<evidence type="ECO:0000313" key="2">
    <source>
        <dbReference type="EMBL" id="AYU82923.1"/>
    </source>
</evidence>
<dbReference type="VEuPathDB" id="TriTrypDB:LDHU3_35.1650"/>
<dbReference type="EMBL" id="RHLD01000029">
    <property type="protein sequence ID" value="TPP46421.1"/>
    <property type="molecule type" value="Genomic_DNA"/>
</dbReference>
<reference evidence="2 6" key="1">
    <citation type="journal article" date="2018" name="Sci. Rep.">
        <title>A complete Leishmania donovani reference genome identifies novel genetic variations associated with virulence.</title>
        <authorList>
            <person name="Lypaczewski P."/>
            <person name="Hoshizaki J."/>
            <person name="Zhang W.-W."/>
            <person name="McCall L.-I."/>
            <person name="Torcivia-Rodriguez J."/>
            <person name="Simonyan V."/>
            <person name="Kaur A."/>
            <person name="Dewar K."/>
            <person name="Matlashewski G."/>
        </authorList>
    </citation>
    <scope>NUCLEOTIDE SEQUENCE [LARGE SCALE GENOMIC DNA]</scope>
    <source>
        <strain evidence="2 6">LdCL</strain>
    </source>
</reference>
<evidence type="ECO:0000313" key="4">
    <source>
        <dbReference type="EMBL" id="TPP44398.1"/>
    </source>
</evidence>
<evidence type="ECO:0000256" key="1">
    <source>
        <dbReference type="SAM" id="MobiDB-lite"/>
    </source>
</evidence>